<dbReference type="AlphaFoldDB" id="A0AA41QS71"/>
<evidence type="ECO:0000313" key="1">
    <source>
        <dbReference type="EMBL" id="MCI0128676.1"/>
    </source>
</evidence>
<dbReference type="RefSeq" id="WP_281736764.1">
    <property type="nucleotide sequence ID" value="NZ_JAKETQ010000002.1"/>
</dbReference>
<organism evidence="1 2">
    <name type="scientific">Paradevosia shaoguanensis</name>
    <dbReference type="NCBI Taxonomy" id="1335043"/>
    <lineage>
        <taxon>Bacteria</taxon>
        <taxon>Pseudomonadati</taxon>
        <taxon>Pseudomonadota</taxon>
        <taxon>Alphaproteobacteria</taxon>
        <taxon>Hyphomicrobiales</taxon>
        <taxon>Devosiaceae</taxon>
        <taxon>Paradevosia</taxon>
    </lineage>
</organism>
<dbReference type="EMBL" id="JALAZD010000002">
    <property type="protein sequence ID" value="MCI0128676.1"/>
    <property type="molecule type" value="Genomic_DNA"/>
</dbReference>
<comment type="caution">
    <text evidence="1">The sequence shown here is derived from an EMBL/GenBank/DDBJ whole genome shotgun (WGS) entry which is preliminary data.</text>
</comment>
<accession>A0AA41QS71</accession>
<dbReference type="Proteomes" id="UP001156140">
    <property type="component" value="Unassembled WGS sequence"/>
</dbReference>
<evidence type="ECO:0000313" key="2">
    <source>
        <dbReference type="Proteomes" id="UP001156140"/>
    </source>
</evidence>
<proteinExistence type="predicted"/>
<name>A0AA41QS71_9HYPH</name>
<gene>
    <name evidence="1" type="ORF">ML536_17735</name>
</gene>
<keyword evidence="2" id="KW-1185">Reference proteome</keyword>
<sequence length="97" mass="11016">MDERTLAMQLVKAETKVRFLEEACLRLMAALANQGRQGKAQIGIIGRELRDKQLTEFKPDLRGLDLSRAEVDQALQLGDIEGRELLSRLIVRLSKIR</sequence>
<protein>
    <submittedName>
        <fullName evidence="1">Uncharacterized protein</fullName>
    </submittedName>
</protein>
<reference evidence="1" key="1">
    <citation type="submission" date="2022-03" db="EMBL/GenBank/DDBJ databases">
        <title>The complete genome sequence of a Methyloterrigena soli.</title>
        <authorList>
            <person name="Zi Z."/>
        </authorList>
    </citation>
    <scope>NUCLEOTIDE SEQUENCE</scope>
    <source>
        <strain evidence="1">M48</strain>
    </source>
</reference>